<feature type="binding site" evidence="1">
    <location>
        <position position="106"/>
    </location>
    <ligand>
        <name>Mg(2+)</name>
        <dbReference type="ChEBI" id="CHEBI:18420"/>
        <label>1</label>
        <note>catalytic</note>
    </ligand>
</feature>
<comment type="cofactor">
    <cofactor evidence="1">
        <name>Mg(2+)</name>
        <dbReference type="ChEBI" id="CHEBI:18420"/>
    </cofactor>
</comment>
<dbReference type="Pfam" id="PF00459">
    <property type="entry name" value="Inositol_P"/>
    <property type="match status" value="1"/>
</dbReference>
<dbReference type="PANTHER" id="PTHR43028:SF5">
    <property type="entry name" value="3'(2'),5'-BISPHOSPHATE NUCLEOTIDASE 1"/>
    <property type="match status" value="1"/>
</dbReference>
<keyword evidence="1" id="KW-0460">Magnesium</keyword>
<dbReference type="CDD" id="cd01638">
    <property type="entry name" value="CysQ"/>
    <property type="match status" value="1"/>
</dbReference>
<dbReference type="Proteomes" id="UP000284057">
    <property type="component" value="Unassembled WGS sequence"/>
</dbReference>
<dbReference type="GO" id="GO:0008441">
    <property type="term" value="F:3'(2'),5'-bisphosphate nucleotidase activity"/>
    <property type="evidence" value="ECO:0007669"/>
    <property type="project" value="TreeGrafter"/>
</dbReference>
<dbReference type="InterPro" id="IPR050725">
    <property type="entry name" value="CysQ/Inositol_MonoPase"/>
</dbReference>
<feature type="binding site" evidence="1">
    <location>
        <position position="88"/>
    </location>
    <ligand>
        <name>Mg(2+)</name>
        <dbReference type="ChEBI" id="CHEBI:18420"/>
        <label>1</label>
        <note>catalytic</note>
    </ligand>
</feature>
<dbReference type="GO" id="GO:0000103">
    <property type="term" value="P:sulfate assimilation"/>
    <property type="evidence" value="ECO:0007669"/>
    <property type="project" value="TreeGrafter"/>
</dbReference>
<dbReference type="SUPFAM" id="SSF56655">
    <property type="entry name" value="Carbohydrate phosphatase"/>
    <property type="match status" value="1"/>
</dbReference>
<name>A0A418KN67_9ACTN</name>
<feature type="binding site" evidence="1">
    <location>
        <position position="219"/>
    </location>
    <ligand>
        <name>Mg(2+)</name>
        <dbReference type="ChEBI" id="CHEBI:18420"/>
        <label>1</label>
        <note>catalytic</note>
    </ligand>
</feature>
<dbReference type="EMBL" id="QUAL01000168">
    <property type="protein sequence ID" value="RIQ20475.1"/>
    <property type="molecule type" value="Genomic_DNA"/>
</dbReference>
<dbReference type="PANTHER" id="PTHR43028">
    <property type="entry name" value="3'(2'),5'-BISPHOSPHATE NUCLEOTIDASE 1"/>
    <property type="match status" value="1"/>
</dbReference>
<gene>
    <name evidence="2" type="ORF">DY240_17750</name>
</gene>
<dbReference type="Gene3D" id="3.40.190.80">
    <property type="match status" value="1"/>
</dbReference>
<keyword evidence="1" id="KW-0479">Metal-binding</keyword>
<organism evidence="2 3">
    <name type="scientific">Jiangella rhizosphaerae</name>
    <dbReference type="NCBI Taxonomy" id="2293569"/>
    <lineage>
        <taxon>Bacteria</taxon>
        <taxon>Bacillati</taxon>
        <taxon>Actinomycetota</taxon>
        <taxon>Actinomycetes</taxon>
        <taxon>Jiangellales</taxon>
        <taxon>Jiangellaceae</taxon>
        <taxon>Jiangella</taxon>
    </lineage>
</organism>
<proteinExistence type="predicted"/>
<dbReference type="PRINTS" id="PR00377">
    <property type="entry name" value="IMPHPHTASES"/>
</dbReference>
<comment type="caution">
    <text evidence="2">The sequence shown here is derived from an EMBL/GenBank/DDBJ whole genome shotgun (WGS) entry which is preliminary data.</text>
</comment>
<evidence type="ECO:0000313" key="3">
    <source>
        <dbReference type="Proteomes" id="UP000284057"/>
    </source>
</evidence>
<accession>A0A418KN67</accession>
<sequence length="281" mass="29189">MGEDVIRGRFTLGWDVRRPASRSSVASTDAILAARLATEAGALLLALRRDHDPATGTQALRDAGDRAAQRFLAAALTEQRPGDAVLSEEAPDTAARLDARRVWIIDPLDGTREFGDGRDDWAVHVALWEDGELTAGAVALPGLGVTLAGDPAAVVPDRVPAAPPRIAVSRSRPPIAAQRAADALGAELVPLGSAGFKVAAVVRGEADAYVHAGGQYEWDSAAPAAVARAAGLHASRLDGTPLRYNQPDPYLPDLLVARPELADALLAAVAVGNPAQPVRSA</sequence>
<dbReference type="AlphaFoldDB" id="A0A418KN67"/>
<dbReference type="InterPro" id="IPR000760">
    <property type="entry name" value="Inositol_monophosphatase-like"/>
</dbReference>
<evidence type="ECO:0000256" key="1">
    <source>
        <dbReference type="PIRSR" id="PIRSR600760-2"/>
    </source>
</evidence>
<keyword evidence="3" id="KW-1185">Reference proteome</keyword>
<feature type="binding site" evidence="1">
    <location>
        <position position="108"/>
    </location>
    <ligand>
        <name>Mg(2+)</name>
        <dbReference type="ChEBI" id="CHEBI:18420"/>
        <label>1</label>
        <note>catalytic</note>
    </ligand>
</feature>
<dbReference type="OrthoDB" id="9772456at2"/>
<evidence type="ECO:0000313" key="2">
    <source>
        <dbReference type="EMBL" id="RIQ20475.1"/>
    </source>
</evidence>
<protein>
    <submittedName>
        <fullName evidence="2">3'(2'),5'-bisphosphate nucleotidase CysQ</fullName>
    </submittedName>
</protein>
<feature type="binding site" evidence="1">
    <location>
        <position position="109"/>
    </location>
    <ligand>
        <name>Mg(2+)</name>
        <dbReference type="ChEBI" id="CHEBI:18420"/>
        <label>1</label>
        <note>catalytic</note>
    </ligand>
</feature>
<dbReference type="GO" id="GO:0050427">
    <property type="term" value="P:3'-phosphoadenosine 5'-phosphosulfate metabolic process"/>
    <property type="evidence" value="ECO:0007669"/>
    <property type="project" value="TreeGrafter"/>
</dbReference>
<dbReference type="GO" id="GO:0046872">
    <property type="term" value="F:metal ion binding"/>
    <property type="evidence" value="ECO:0007669"/>
    <property type="project" value="UniProtKB-KW"/>
</dbReference>
<dbReference type="Gene3D" id="3.30.540.10">
    <property type="entry name" value="Fructose-1,6-Bisphosphatase, subunit A, domain 1"/>
    <property type="match status" value="1"/>
</dbReference>
<reference evidence="2 3" key="1">
    <citation type="submission" date="2018-09" db="EMBL/GenBank/DDBJ databases">
        <title>Isolation, diversity and antifungal activity of actinobacteria from wheat.</title>
        <authorList>
            <person name="Han C."/>
        </authorList>
    </citation>
    <scope>NUCLEOTIDE SEQUENCE [LARGE SCALE GENOMIC DNA]</scope>
    <source>
        <strain evidence="2 3">NEAU-YY265</strain>
    </source>
</reference>